<evidence type="ECO:0000313" key="3">
    <source>
        <dbReference type="EMBL" id="MBD8043604.1"/>
    </source>
</evidence>
<comment type="caution">
    <text evidence="3">The sequence shown here is derived from an EMBL/GenBank/DDBJ whole genome shotgun (WGS) entry which is preliminary data.</text>
</comment>
<dbReference type="PROSITE" id="PS51482">
    <property type="entry name" value="DEGV"/>
    <property type="match status" value="1"/>
</dbReference>
<proteinExistence type="predicted"/>
<protein>
    <submittedName>
        <fullName evidence="3">DegV family protein</fullName>
    </submittedName>
</protein>
<accession>A0ABR8YHC1</accession>
<name>A0ABR8YHC1_9MICC</name>
<dbReference type="InterPro" id="IPR050270">
    <property type="entry name" value="DegV_domain_contain"/>
</dbReference>
<dbReference type="InterPro" id="IPR003797">
    <property type="entry name" value="DegV"/>
</dbReference>
<keyword evidence="4" id="KW-1185">Reference proteome</keyword>
<dbReference type="PANTHER" id="PTHR33434">
    <property type="entry name" value="DEGV DOMAIN-CONTAINING PROTEIN DR_1986-RELATED"/>
    <property type="match status" value="1"/>
</dbReference>
<dbReference type="NCBIfam" id="TIGR00762">
    <property type="entry name" value="DegV"/>
    <property type="match status" value="1"/>
</dbReference>
<dbReference type="SUPFAM" id="SSF82549">
    <property type="entry name" value="DAK1/DegV-like"/>
    <property type="match status" value="1"/>
</dbReference>
<reference evidence="3 4" key="1">
    <citation type="submission" date="2020-08" db="EMBL/GenBank/DDBJ databases">
        <title>A Genomic Blueprint of the Chicken Gut Microbiome.</title>
        <authorList>
            <person name="Gilroy R."/>
            <person name="Ravi A."/>
            <person name="Getino M."/>
            <person name="Pursley I."/>
            <person name="Horton D.L."/>
            <person name="Alikhan N.-F."/>
            <person name="Baker D."/>
            <person name="Gharbi K."/>
            <person name="Hall N."/>
            <person name="Watson M."/>
            <person name="Adriaenssens E.M."/>
            <person name="Foster-Nyarko E."/>
            <person name="Jarju S."/>
            <person name="Secka A."/>
            <person name="Antonio M."/>
            <person name="Oren A."/>
            <person name="Chaudhuri R."/>
            <person name="La Ragione R.M."/>
            <person name="Hildebrand F."/>
            <person name="Pallen M.J."/>
        </authorList>
    </citation>
    <scope>NUCLEOTIDE SEQUENCE [LARGE SCALE GENOMIC DNA]</scope>
    <source>
        <strain evidence="3 4">Sa2BUA2</strain>
    </source>
</reference>
<dbReference type="PANTHER" id="PTHR33434:SF2">
    <property type="entry name" value="FATTY ACID-BINDING PROTEIN TM_1468"/>
    <property type="match status" value="1"/>
</dbReference>
<dbReference type="Pfam" id="PF02645">
    <property type="entry name" value="DegV"/>
    <property type="match status" value="1"/>
</dbReference>
<dbReference type="InterPro" id="IPR043168">
    <property type="entry name" value="DegV_C"/>
</dbReference>
<dbReference type="Gene3D" id="3.40.50.10170">
    <property type="match status" value="1"/>
</dbReference>
<dbReference type="Proteomes" id="UP000652763">
    <property type="component" value="Unassembled WGS sequence"/>
</dbReference>
<evidence type="ECO:0000256" key="1">
    <source>
        <dbReference type="ARBA" id="ARBA00023121"/>
    </source>
</evidence>
<evidence type="ECO:0000313" key="4">
    <source>
        <dbReference type="Proteomes" id="UP000652763"/>
    </source>
</evidence>
<dbReference type="EMBL" id="JACSQC010000003">
    <property type="protein sequence ID" value="MBD8043604.1"/>
    <property type="molecule type" value="Genomic_DNA"/>
</dbReference>
<sequence length="374" mass="37991">MDWTALRGRWFKPRATGADTVPPPRIAVVTDSSCSLPSGWAESERVAALVRVVSMPVMIGDQIYGEGTDKMIGALALALAQGQDVRTSRPAPGQFEAVYAELADAGYAAIVSVHLSGKLSGTVDSARLAARTAKIPVHVVDTASVAMGLGFAVEAAAEAAAAGADAQSVALAATSRAAAGDILFYVPSLEQLRRGGRIGAAAGWFGTLLAVKPILAIRDGLVVPIERVRTAPKALARLEELCRAELAARTGPVRVAVHHFGNEAEAERLASAVIRERADATVLLCPLPAVLAAHAGLGVLAVAIAAAVDPGPAETGTNASGPAGPGPAETKDAGQQDPGPSRGQRPDAAGQGTDPAPVSGSASVRDLDPDTDID</sequence>
<gene>
    <name evidence="3" type="ORF">H9638_07235</name>
</gene>
<evidence type="ECO:0000256" key="2">
    <source>
        <dbReference type="SAM" id="MobiDB-lite"/>
    </source>
</evidence>
<dbReference type="RefSeq" id="WP_191746537.1">
    <property type="nucleotide sequence ID" value="NZ_JACSQC010000003.1"/>
</dbReference>
<dbReference type="Gene3D" id="3.30.1180.10">
    <property type="match status" value="1"/>
</dbReference>
<organism evidence="3 4">
    <name type="scientific">Arthrobacter pullicola</name>
    <dbReference type="NCBI Taxonomy" id="2762224"/>
    <lineage>
        <taxon>Bacteria</taxon>
        <taxon>Bacillati</taxon>
        <taxon>Actinomycetota</taxon>
        <taxon>Actinomycetes</taxon>
        <taxon>Micrococcales</taxon>
        <taxon>Micrococcaceae</taxon>
        <taxon>Arthrobacter</taxon>
    </lineage>
</organism>
<keyword evidence="1" id="KW-0446">Lipid-binding</keyword>
<feature type="region of interest" description="Disordered" evidence="2">
    <location>
        <begin position="312"/>
        <end position="374"/>
    </location>
</feature>